<dbReference type="AlphaFoldDB" id="D9QGU2"/>
<dbReference type="KEGG" id="bsb:Bresu_1597"/>
<accession>D9QGU2</accession>
<evidence type="ECO:0000313" key="1">
    <source>
        <dbReference type="EMBL" id="ADL00908.1"/>
    </source>
</evidence>
<organism evidence="1 2">
    <name type="scientific">Brevundimonas subvibrioides (strain ATCC 15264 / DSM 4735 / LMG 14903 / NBRC 16000 / CB 81)</name>
    <name type="common">Caulobacter subvibrioides</name>
    <dbReference type="NCBI Taxonomy" id="633149"/>
    <lineage>
        <taxon>Bacteria</taxon>
        <taxon>Pseudomonadati</taxon>
        <taxon>Pseudomonadota</taxon>
        <taxon>Alphaproteobacteria</taxon>
        <taxon>Caulobacterales</taxon>
        <taxon>Caulobacteraceae</taxon>
        <taxon>Brevundimonas</taxon>
    </lineage>
</organism>
<evidence type="ECO:0000313" key="2">
    <source>
        <dbReference type="Proteomes" id="UP000002696"/>
    </source>
</evidence>
<sequence>MTKANRKHGSADSVLWAVTLLALGAMTYLMAMNAMVDLGAAAHDAFCTEHGWAV</sequence>
<name>D9QGU2_BRESC</name>
<proteinExistence type="predicted"/>
<gene>
    <name evidence="1" type="ordered locus">Bresu_1597</name>
</gene>
<reference evidence="2" key="1">
    <citation type="journal article" date="2011" name="J. Bacteriol.">
        <title>Genome sequences of eight morphologically diverse alphaproteobacteria.</title>
        <authorList>
            <consortium name="US DOE Joint Genome Institute"/>
            <person name="Brown P.J."/>
            <person name="Kysela D.T."/>
            <person name="Buechlein A."/>
            <person name="Hemmerich C."/>
            <person name="Brun Y.V."/>
        </authorList>
    </citation>
    <scope>NUCLEOTIDE SEQUENCE [LARGE SCALE GENOMIC DNA]</scope>
    <source>
        <strain evidence="2">ATCC 15264 / DSM 4735 / LMG 14903 / NBRC 16000 / CB 81</strain>
    </source>
</reference>
<dbReference type="InParanoid" id="D9QGU2"/>
<dbReference type="HOGENOM" id="CLU_3041076_0_0_5"/>
<dbReference type="RefSeq" id="WP_013269010.1">
    <property type="nucleotide sequence ID" value="NC_014375.1"/>
</dbReference>
<dbReference type="EMBL" id="CP002102">
    <property type="protein sequence ID" value="ADL00908.1"/>
    <property type="molecule type" value="Genomic_DNA"/>
</dbReference>
<dbReference type="Proteomes" id="UP000002696">
    <property type="component" value="Chromosome"/>
</dbReference>
<keyword evidence="2" id="KW-1185">Reference proteome</keyword>
<protein>
    <submittedName>
        <fullName evidence="1">Uncharacterized protein</fullName>
    </submittedName>
</protein>